<evidence type="ECO:0000256" key="1">
    <source>
        <dbReference type="SAM" id="MobiDB-lite"/>
    </source>
</evidence>
<dbReference type="AlphaFoldDB" id="A0A126V2X4"/>
<evidence type="ECO:0000313" key="3">
    <source>
        <dbReference type="Proteomes" id="UP000070371"/>
    </source>
</evidence>
<name>A0A126V2X4_9RHOB</name>
<evidence type="ECO:0000313" key="2">
    <source>
        <dbReference type="EMBL" id="AML52668.1"/>
    </source>
</evidence>
<sequence length="219" mass="23748">MSFPAINEVVAYWEGLRGGRPVPMRSEINPRGIESALSNAFILERIAPGMARFRLAGAHLSDLMGMEVRGMPFTSFFTPDARKEVGAALEAVFQSPEIVEIMVTADTGIGKPDLYGKVVLLPLKSDLGDITRALGCFVTEGEIGRSPRRFGVTDRKVTQIATALVTPPSAREKTAETEFSPPSFTSDVIPGFEEAKSTFTAAPKEDVGRPNLRLISFDD</sequence>
<dbReference type="EMBL" id="CP014327">
    <property type="protein sequence ID" value="AML52668.1"/>
    <property type="molecule type" value="Genomic_DNA"/>
</dbReference>
<dbReference type="STRING" id="1579316.RC74_16610"/>
<feature type="region of interest" description="Disordered" evidence="1">
    <location>
        <begin position="167"/>
        <end position="187"/>
    </location>
</feature>
<gene>
    <name evidence="2" type="ORF">RC74_16610</name>
</gene>
<proteinExistence type="predicted"/>
<accession>A0A126V2X4</accession>
<dbReference type="Proteomes" id="UP000070371">
    <property type="component" value="Chromosome"/>
</dbReference>
<dbReference type="Pfam" id="PF07310">
    <property type="entry name" value="PAS_5"/>
    <property type="match status" value="1"/>
</dbReference>
<protein>
    <recommendedName>
        <fullName evidence="4">PAS domain-containing protein</fullName>
    </recommendedName>
</protein>
<organism evidence="2 3">
    <name type="scientific">Falsihalocynthiibacter arcticus</name>
    <dbReference type="NCBI Taxonomy" id="1579316"/>
    <lineage>
        <taxon>Bacteria</taxon>
        <taxon>Pseudomonadati</taxon>
        <taxon>Pseudomonadota</taxon>
        <taxon>Alphaproteobacteria</taxon>
        <taxon>Rhodobacterales</taxon>
        <taxon>Roseobacteraceae</taxon>
        <taxon>Falsihalocynthiibacter</taxon>
    </lineage>
</organism>
<dbReference type="KEGG" id="hat:RC74_16610"/>
<keyword evidence="3" id="KW-1185">Reference proteome</keyword>
<reference evidence="2 3" key="1">
    <citation type="submission" date="2016-02" db="EMBL/GenBank/DDBJ databases">
        <title>Complete genome sequence of Halocynthiibacter arcticus PAMC 20958t from arctic marine sediment.</title>
        <authorList>
            <person name="Lee Y.M."/>
            <person name="Baek K."/>
            <person name="Lee H.K."/>
            <person name="Shin S.C."/>
        </authorList>
    </citation>
    <scope>NUCLEOTIDE SEQUENCE [LARGE SCALE GENOMIC DNA]</scope>
    <source>
        <strain evidence="2">PAMC 20958</strain>
    </source>
</reference>
<evidence type="ECO:0008006" key="4">
    <source>
        <dbReference type="Google" id="ProtNLM"/>
    </source>
</evidence>
<dbReference type="InterPro" id="IPR009922">
    <property type="entry name" value="DUF1457"/>
</dbReference>